<dbReference type="GO" id="GO:0006355">
    <property type="term" value="P:regulation of DNA-templated transcription"/>
    <property type="evidence" value="ECO:0007669"/>
    <property type="project" value="InterPro"/>
</dbReference>
<dbReference type="SMART" id="SM00862">
    <property type="entry name" value="Trans_reg_C"/>
    <property type="match status" value="1"/>
</dbReference>
<dbReference type="InterPro" id="IPR001867">
    <property type="entry name" value="OmpR/PhoB-type_DNA-bd"/>
</dbReference>
<keyword evidence="1" id="KW-0238">DNA-binding</keyword>
<proteinExistence type="predicted"/>
<dbReference type="InterPro" id="IPR036388">
    <property type="entry name" value="WH-like_DNA-bd_sf"/>
</dbReference>
<organism evidence="3 4">
    <name type="scientific">Erythrobacter dokdonensis DSW-74</name>
    <dbReference type="NCBI Taxonomy" id="1300349"/>
    <lineage>
        <taxon>Bacteria</taxon>
        <taxon>Pseudomonadati</taxon>
        <taxon>Pseudomonadota</taxon>
        <taxon>Alphaproteobacteria</taxon>
        <taxon>Sphingomonadales</taxon>
        <taxon>Erythrobacteraceae</taxon>
        <taxon>Erythrobacter/Porphyrobacter group</taxon>
        <taxon>Erythrobacter</taxon>
    </lineage>
</organism>
<dbReference type="PANTHER" id="PTHR35807:SF1">
    <property type="entry name" value="TRANSCRIPTIONAL REGULATOR REDD"/>
    <property type="match status" value="1"/>
</dbReference>
<feature type="domain" description="OmpR/PhoB-type" evidence="2">
    <location>
        <begin position="29"/>
        <end position="104"/>
    </location>
</feature>
<dbReference type="SUPFAM" id="SSF46894">
    <property type="entry name" value="C-terminal effector domain of the bipartite response regulators"/>
    <property type="match status" value="1"/>
</dbReference>
<protein>
    <submittedName>
        <fullName evidence="3">Putative adenylate cyclase</fullName>
    </submittedName>
</protein>
<evidence type="ECO:0000259" key="2">
    <source>
        <dbReference type="SMART" id="SM00862"/>
    </source>
</evidence>
<dbReference type="PATRIC" id="fig|1300349.4.peg.2435"/>
<dbReference type="PANTHER" id="PTHR35807">
    <property type="entry name" value="TRANSCRIPTIONAL REGULATOR REDD-RELATED"/>
    <property type="match status" value="1"/>
</dbReference>
<name>A0A1A7BD76_9SPHN</name>
<dbReference type="Proteomes" id="UP000092484">
    <property type="component" value="Unassembled WGS sequence"/>
</dbReference>
<gene>
    <name evidence="3" type="ORF">I603_2445</name>
</gene>
<dbReference type="EMBL" id="LZYB01000006">
    <property type="protein sequence ID" value="OBV10483.1"/>
    <property type="molecule type" value="Genomic_DNA"/>
</dbReference>
<comment type="caution">
    <text evidence="3">The sequence shown here is derived from an EMBL/GenBank/DDBJ whole genome shotgun (WGS) entry which is preliminary data.</text>
</comment>
<dbReference type="SMART" id="SM00028">
    <property type="entry name" value="TPR"/>
    <property type="match status" value="2"/>
</dbReference>
<reference evidence="3 4" key="1">
    <citation type="submission" date="2016-06" db="EMBL/GenBank/DDBJ databases">
        <title>Genome sequence of Porphyrobacter dokdonensis DSW-74.</title>
        <authorList>
            <person name="Kim J.F."/>
            <person name="Song J.Y."/>
        </authorList>
    </citation>
    <scope>NUCLEOTIDE SEQUENCE [LARGE SCALE GENOMIC DNA]</scope>
    <source>
        <strain evidence="3 4">DSW-74</strain>
    </source>
</reference>
<evidence type="ECO:0000313" key="3">
    <source>
        <dbReference type="EMBL" id="OBV10483.1"/>
    </source>
</evidence>
<dbReference type="GO" id="GO:0000160">
    <property type="term" value="P:phosphorelay signal transduction system"/>
    <property type="evidence" value="ECO:0007669"/>
    <property type="project" value="InterPro"/>
</dbReference>
<evidence type="ECO:0000313" key="4">
    <source>
        <dbReference type="Proteomes" id="UP000092484"/>
    </source>
</evidence>
<dbReference type="Pfam" id="PF13181">
    <property type="entry name" value="TPR_8"/>
    <property type="match status" value="1"/>
</dbReference>
<dbReference type="InterPro" id="IPR016032">
    <property type="entry name" value="Sig_transdc_resp-reg_C-effctor"/>
</dbReference>
<keyword evidence="4" id="KW-1185">Reference proteome</keyword>
<dbReference type="AlphaFoldDB" id="A0A1A7BD76"/>
<evidence type="ECO:0000256" key="1">
    <source>
        <dbReference type="ARBA" id="ARBA00023125"/>
    </source>
</evidence>
<dbReference type="GO" id="GO:0003677">
    <property type="term" value="F:DNA binding"/>
    <property type="evidence" value="ECO:0007669"/>
    <property type="project" value="UniProtKB-KW"/>
</dbReference>
<dbReference type="InterPro" id="IPR019734">
    <property type="entry name" value="TPR_rpt"/>
</dbReference>
<dbReference type="InterPro" id="IPR051677">
    <property type="entry name" value="AfsR-DnrI-RedD_regulator"/>
</dbReference>
<dbReference type="STRING" id="1300349.I603_2445"/>
<dbReference type="SUPFAM" id="SSF48452">
    <property type="entry name" value="TPR-like"/>
    <property type="match status" value="1"/>
</dbReference>
<sequence length="694" mass="75740">MEQAEIRVAGRGLMKATLFGDFRIETPRGDLVVLSNRRAALLLAVLCLEPGHSIDREALARLLWPDRFLAQAKASLRQCLLDLRRKLEEHGIDCLIVSRGEVALSPGSMVCDLFDLEAGLSSEDPEAAIAALLAIGNRPLVQGPPLNPEFEEWLTTRRDHVDAQLRATISAAIRNASKATGERLLEAARARFPTYRTFNRAAHQARIAVLPFGQVDSVGGNFFLADGIVDELSTRLAGINGIALAGRTSVAAVIDKGRTLTEIASDLGVGYVIEGEVRRDEQGISVRIALISGQSGTEVWSDWLSGSIEDFFDGRKVIGANVIAAICRALGLTASPAPSRKMTHDREAYALYLQGRAMIQKIGVEGAFANGIAFLEQALAIDPDFAECWTALANAYIMTAALTPSLERVAQSAEAARCAERAIVLDPGQGHAFSILGIHEWTRFNPARALEMAFEAYARDPNDADVCSRLGSCLLYLGKAREALPYIEAAVDRDPVYARNYAMLASAWLSLGEFGKAEAAGQRMGDLGSPAFWHSLALIAQGRHEEAVQSYFAIRAYVGTIIMRPPGMPPMDDQALDSYIAFAAKGVCSGKEEDRAAYCQTLDGLHTMMPDPYDSSIAFPAIWMGHSDLVMKTYSECIHPANMFGLMSLWIDIDPINRTIRHPGFMDFAERIGMVEAWERFGWPDLIPTDPRRA</sequence>
<dbReference type="InterPro" id="IPR011990">
    <property type="entry name" value="TPR-like_helical_dom_sf"/>
</dbReference>
<accession>A0A1A7BD76</accession>
<dbReference type="Gene3D" id="1.10.10.10">
    <property type="entry name" value="Winged helix-like DNA-binding domain superfamily/Winged helix DNA-binding domain"/>
    <property type="match status" value="1"/>
</dbReference>
<dbReference type="Gene3D" id="1.25.40.10">
    <property type="entry name" value="Tetratricopeptide repeat domain"/>
    <property type="match status" value="1"/>
</dbReference>